<reference evidence="1 2" key="1">
    <citation type="submission" date="2019-05" db="EMBL/GenBank/DDBJ databases">
        <title>Another draft genome of Portunus trituberculatus and its Hox gene families provides insights of decapod evolution.</title>
        <authorList>
            <person name="Jeong J.-H."/>
            <person name="Song I."/>
            <person name="Kim S."/>
            <person name="Choi T."/>
            <person name="Kim D."/>
            <person name="Ryu S."/>
            <person name="Kim W."/>
        </authorList>
    </citation>
    <scope>NUCLEOTIDE SEQUENCE [LARGE SCALE GENOMIC DNA]</scope>
    <source>
        <tissue evidence="1">Muscle</tissue>
    </source>
</reference>
<accession>A0A5B7F9S8</accession>
<proteinExistence type="predicted"/>
<dbReference type="EMBL" id="VSRR010005265">
    <property type="protein sequence ID" value="MPC41989.1"/>
    <property type="molecule type" value="Genomic_DNA"/>
</dbReference>
<name>A0A5B7F9S8_PORTR</name>
<evidence type="ECO:0000313" key="2">
    <source>
        <dbReference type="Proteomes" id="UP000324222"/>
    </source>
</evidence>
<comment type="caution">
    <text evidence="1">The sequence shown here is derived from an EMBL/GenBank/DDBJ whole genome shotgun (WGS) entry which is preliminary data.</text>
</comment>
<gene>
    <name evidence="1" type="ORF">E2C01_035601</name>
</gene>
<keyword evidence="2" id="KW-1185">Reference proteome</keyword>
<evidence type="ECO:0000313" key="1">
    <source>
        <dbReference type="EMBL" id="MPC41989.1"/>
    </source>
</evidence>
<dbReference type="Proteomes" id="UP000324222">
    <property type="component" value="Unassembled WGS sequence"/>
</dbReference>
<dbReference type="AlphaFoldDB" id="A0A5B7F9S8"/>
<organism evidence="1 2">
    <name type="scientific">Portunus trituberculatus</name>
    <name type="common">Swimming crab</name>
    <name type="synonym">Neptunus trituberculatus</name>
    <dbReference type="NCBI Taxonomy" id="210409"/>
    <lineage>
        <taxon>Eukaryota</taxon>
        <taxon>Metazoa</taxon>
        <taxon>Ecdysozoa</taxon>
        <taxon>Arthropoda</taxon>
        <taxon>Crustacea</taxon>
        <taxon>Multicrustacea</taxon>
        <taxon>Malacostraca</taxon>
        <taxon>Eumalacostraca</taxon>
        <taxon>Eucarida</taxon>
        <taxon>Decapoda</taxon>
        <taxon>Pleocyemata</taxon>
        <taxon>Brachyura</taxon>
        <taxon>Eubrachyura</taxon>
        <taxon>Portunoidea</taxon>
        <taxon>Portunidae</taxon>
        <taxon>Portuninae</taxon>
        <taxon>Portunus</taxon>
    </lineage>
</organism>
<protein>
    <submittedName>
        <fullName evidence="1">Uncharacterized protein</fullName>
    </submittedName>
</protein>
<sequence length="62" mass="6995">MTVFLETLICSATTAVTSPHSTLFDKPREMECLCEGLHHHHASLSTYSETLPRRTFTIFKGL</sequence>